<protein>
    <recommendedName>
        <fullName evidence="5">NlpC/P60 domain-containing protein</fullName>
    </recommendedName>
</protein>
<dbReference type="PANTHER" id="PTHR47359:SF3">
    <property type="entry name" value="NLP_P60 DOMAIN-CONTAINING PROTEIN-RELATED"/>
    <property type="match status" value="1"/>
</dbReference>
<sequence>MTDRRLWRSNGRVAHSSLVGQVGETPLTDGEVLGVRVPVANLLAEPDGALDRQLIHGDRFRVLETRNGYAFGFAEPSGYVGYIKTSHLVAADALTHRIQTFGAHLYPTRSIKTVPAMTLPFDSFLTCKEQKDGFWKTPHGYVPEQQVIAIDTLQQDTATTALRFLGVPYLWGGDSSFGIDCSGLVHAALRAAGLACPRDSDQQEAFFDAVPDNGPLQRGDLVFWKGHVGMMLDGERLIHANGHHMCTTVEPLEVVAARIKAAEGKDVSAYRRP</sequence>
<reference evidence="6" key="1">
    <citation type="journal article" date="2014" name="Int. J. Syst. Evol. Microbiol.">
        <title>Complete genome sequence of Corynebacterium casei LMG S-19264T (=DSM 44701T), isolated from a smear-ripened cheese.</title>
        <authorList>
            <consortium name="US DOE Joint Genome Institute (JGI-PGF)"/>
            <person name="Walter F."/>
            <person name="Albersmeier A."/>
            <person name="Kalinowski J."/>
            <person name="Ruckert C."/>
        </authorList>
    </citation>
    <scope>NUCLEOTIDE SEQUENCE</scope>
    <source>
        <strain evidence="6">CGMCC 1.15880</strain>
    </source>
</reference>
<dbReference type="GO" id="GO:0008234">
    <property type="term" value="F:cysteine-type peptidase activity"/>
    <property type="evidence" value="ECO:0007669"/>
    <property type="project" value="UniProtKB-KW"/>
</dbReference>
<dbReference type="GO" id="GO:0006508">
    <property type="term" value="P:proteolysis"/>
    <property type="evidence" value="ECO:0007669"/>
    <property type="project" value="UniProtKB-KW"/>
</dbReference>
<dbReference type="Pfam" id="PF00877">
    <property type="entry name" value="NLPC_P60"/>
    <property type="match status" value="1"/>
</dbReference>
<dbReference type="InterPro" id="IPR000064">
    <property type="entry name" value="NLP_P60_dom"/>
</dbReference>
<dbReference type="SUPFAM" id="SSF54001">
    <property type="entry name" value="Cysteine proteinases"/>
    <property type="match status" value="1"/>
</dbReference>
<dbReference type="AlphaFoldDB" id="A0A916VQU9"/>
<keyword evidence="3" id="KW-0378">Hydrolase</keyword>
<dbReference type="Proteomes" id="UP000628017">
    <property type="component" value="Unassembled WGS sequence"/>
</dbReference>
<dbReference type="InterPro" id="IPR041382">
    <property type="entry name" value="SH3_16"/>
</dbReference>
<organism evidence="6 7">
    <name type="scientific">Neptunicoccus cionae</name>
    <dbReference type="NCBI Taxonomy" id="2035344"/>
    <lineage>
        <taxon>Bacteria</taxon>
        <taxon>Pseudomonadati</taxon>
        <taxon>Pseudomonadota</taxon>
        <taxon>Alphaproteobacteria</taxon>
        <taxon>Rhodobacterales</taxon>
        <taxon>Paracoccaceae</taxon>
        <taxon>Neptunicoccus</taxon>
    </lineage>
</organism>
<dbReference type="PROSITE" id="PS51935">
    <property type="entry name" value="NLPC_P60"/>
    <property type="match status" value="1"/>
</dbReference>
<comment type="similarity">
    <text evidence="1">Belongs to the peptidase C40 family.</text>
</comment>
<proteinExistence type="inferred from homology"/>
<evidence type="ECO:0000256" key="3">
    <source>
        <dbReference type="ARBA" id="ARBA00022801"/>
    </source>
</evidence>
<keyword evidence="4" id="KW-0788">Thiol protease</keyword>
<reference evidence="6" key="2">
    <citation type="submission" date="2020-09" db="EMBL/GenBank/DDBJ databases">
        <authorList>
            <person name="Sun Q."/>
            <person name="Zhou Y."/>
        </authorList>
    </citation>
    <scope>NUCLEOTIDE SEQUENCE</scope>
    <source>
        <strain evidence="6">CGMCC 1.15880</strain>
    </source>
</reference>
<feature type="domain" description="NlpC/P60" evidence="5">
    <location>
        <begin position="151"/>
        <end position="273"/>
    </location>
</feature>
<name>A0A916VQU9_9RHOB</name>
<dbReference type="RefSeq" id="WP_188674254.1">
    <property type="nucleotide sequence ID" value="NZ_BMKA01000002.1"/>
</dbReference>
<dbReference type="InterPro" id="IPR038765">
    <property type="entry name" value="Papain-like_cys_pep_sf"/>
</dbReference>
<dbReference type="PANTHER" id="PTHR47359">
    <property type="entry name" value="PEPTIDOGLYCAN DL-ENDOPEPTIDASE CWLO"/>
    <property type="match status" value="1"/>
</dbReference>
<gene>
    <name evidence="6" type="ORF">GCM10011498_20500</name>
</gene>
<dbReference type="EMBL" id="BMKA01000002">
    <property type="protein sequence ID" value="GGA19512.1"/>
    <property type="molecule type" value="Genomic_DNA"/>
</dbReference>
<keyword evidence="2" id="KW-0645">Protease</keyword>
<dbReference type="InterPro" id="IPR051794">
    <property type="entry name" value="PG_Endopeptidase_C40"/>
</dbReference>
<evidence type="ECO:0000259" key="5">
    <source>
        <dbReference type="PROSITE" id="PS51935"/>
    </source>
</evidence>
<evidence type="ECO:0000256" key="2">
    <source>
        <dbReference type="ARBA" id="ARBA00022670"/>
    </source>
</evidence>
<accession>A0A916VQU9</accession>
<evidence type="ECO:0000256" key="4">
    <source>
        <dbReference type="ARBA" id="ARBA00022807"/>
    </source>
</evidence>
<comment type="caution">
    <text evidence="6">The sequence shown here is derived from an EMBL/GenBank/DDBJ whole genome shotgun (WGS) entry which is preliminary data.</text>
</comment>
<evidence type="ECO:0000313" key="7">
    <source>
        <dbReference type="Proteomes" id="UP000628017"/>
    </source>
</evidence>
<dbReference type="Gene3D" id="3.90.1720.10">
    <property type="entry name" value="endopeptidase domain like (from Nostoc punctiforme)"/>
    <property type="match status" value="1"/>
</dbReference>
<dbReference type="Pfam" id="PF18348">
    <property type="entry name" value="SH3_16"/>
    <property type="match status" value="1"/>
</dbReference>
<keyword evidence="7" id="KW-1185">Reference proteome</keyword>
<evidence type="ECO:0000313" key="6">
    <source>
        <dbReference type="EMBL" id="GGA19512.1"/>
    </source>
</evidence>
<evidence type="ECO:0000256" key="1">
    <source>
        <dbReference type="ARBA" id="ARBA00007074"/>
    </source>
</evidence>